<dbReference type="GO" id="GO:0008360">
    <property type="term" value="P:regulation of cell shape"/>
    <property type="evidence" value="ECO:0007669"/>
    <property type="project" value="UniProtKB-KW"/>
</dbReference>
<evidence type="ECO:0000256" key="13">
    <source>
        <dbReference type="ARBA" id="ARBA00022984"/>
    </source>
</evidence>
<dbReference type="InterPro" id="IPR005905">
    <property type="entry name" value="D_ala_D_ala"/>
</dbReference>
<dbReference type="UniPathway" id="UPA00219"/>
<keyword evidence="15 18" id="KW-0961">Cell wall biogenesis/degradation</keyword>
<dbReference type="PROSITE" id="PS00844">
    <property type="entry name" value="DALA_DALA_LIGASE_2"/>
    <property type="match status" value="1"/>
</dbReference>
<dbReference type="KEGG" id="sect:A359_02510"/>
<feature type="binding site" evidence="21">
    <location>
        <position position="364"/>
    </location>
    <ligand>
        <name>Mg(2+)</name>
        <dbReference type="ChEBI" id="CHEBI:18420"/>
        <label>2</label>
    </ligand>
</feature>
<dbReference type="GO" id="GO:0071555">
    <property type="term" value="P:cell wall organization"/>
    <property type="evidence" value="ECO:0007669"/>
    <property type="project" value="UniProtKB-KW"/>
</dbReference>
<feature type="binding site" evidence="20">
    <location>
        <begin position="232"/>
        <end position="234"/>
    </location>
    <ligand>
        <name>ATP</name>
        <dbReference type="ChEBI" id="CHEBI:30616"/>
    </ligand>
</feature>
<evidence type="ECO:0000256" key="18">
    <source>
        <dbReference type="HAMAP-Rule" id="MF_00047"/>
    </source>
</evidence>
<evidence type="ECO:0000256" key="22">
    <source>
        <dbReference type="PROSITE-ProRule" id="PRU00409"/>
    </source>
</evidence>
<dbReference type="GO" id="GO:0009252">
    <property type="term" value="P:peptidoglycan biosynthetic process"/>
    <property type="evidence" value="ECO:0007669"/>
    <property type="project" value="UniProtKB-UniRule"/>
</dbReference>
<evidence type="ECO:0000256" key="16">
    <source>
        <dbReference type="ARBA" id="ARBA00047614"/>
    </source>
</evidence>
<feature type="binding site" evidence="20">
    <location>
        <begin position="270"/>
        <end position="277"/>
    </location>
    <ligand>
        <name>ATP</name>
        <dbReference type="ChEBI" id="CHEBI:30616"/>
    </ligand>
</feature>
<evidence type="ECO:0000256" key="11">
    <source>
        <dbReference type="ARBA" id="ARBA00022842"/>
    </source>
</evidence>
<feature type="binding site" evidence="21">
    <location>
        <position position="366"/>
    </location>
    <ligand>
        <name>Mg(2+)</name>
        <dbReference type="ChEBI" id="CHEBI:18420"/>
        <label>2</label>
    </ligand>
</feature>
<keyword evidence="9 20" id="KW-0547">Nucleotide-binding</keyword>
<dbReference type="NCBIfam" id="NF002525">
    <property type="entry name" value="PRK01966.1-1"/>
    <property type="match status" value="1"/>
</dbReference>
<keyword evidence="8 21" id="KW-0479">Metal-binding</keyword>
<dbReference type="GO" id="GO:0005829">
    <property type="term" value="C:cytosol"/>
    <property type="evidence" value="ECO:0007669"/>
    <property type="project" value="TreeGrafter"/>
</dbReference>
<dbReference type="SUPFAM" id="SSF52440">
    <property type="entry name" value="PreATP-grasp domain"/>
    <property type="match status" value="1"/>
</dbReference>
<evidence type="ECO:0000256" key="21">
    <source>
        <dbReference type="PIRSR" id="PIRSR039102-3"/>
    </source>
</evidence>
<organism evidence="24 25">
    <name type="scientific">secondary endosymbiont of Ctenarytaina eucalypti</name>
    <dbReference type="NCBI Taxonomy" id="1199245"/>
    <lineage>
        <taxon>Bacteria</taxon>
        <taxon>Pseudomonadati</taxon>
        <taxon>Pseudomonadota</taxon>
        <taxon>Gammaproteobacteria</taxon>
        <taxon>Enterobacterales</taxon>
        <taxon>Enterobacteriaceae</taxon>
        <taxon>aphid secondary symbionts</taxon>
    </lineage>
</organism>
<comment type="cofactor">
    <cofactor evidence="1">
        <name>Mn(2+)</name>
        <dbReference type="ChEBI" id="CHEBI:29035"/>
    </cofactor>
</comment>
<dbReference type="NCBIfam" id="TIGR01205">
    <property type="entry name" value="D_ala_D_alaTIGR"/>
    <property type="match status" value="1"/>
</dbReference>
<dbReference type="InterPro" id="IPR013815">
    <property type="entry name" value="ATP_grasp_subdomain_1"/>
</dbReference>
<dbReference type="PANTHER" id="PTHR23132:SF25">
    <property type="entry name" value="D-ALANINE--D-ALANINE LIGASE A"/>
    <property type="match status" value="1"/>
</dbReference>
<comment type="catalytic activity">
    <reaction evidence="16 18">
        <text>2 D-alanine + ATP = D-alanyl-D-alanine + ADP + phosphate + H(+)</text>
        <dbReference type="Rhea" id="RHEA:11224"/>
        <dbReference type="ChEBI" id="CHEBI:15378"/>
        <dbReference type="ChEBI" id="CHEBI:30616"/>
        <dbReference type="ChEBI" id="CHEBI:43474"/>
        <dbReference type="ChEBI" id="CHEBI:57416"/>
        <dbReference type="ChEBI" id="CHEBI:57822"/>
        <dbReference type="ChEBI" id="CHEBI:456216"/>
        <dbReference type="EC" id="6.3.2.4"/>
    </reaction>
</comment>
<keyword evidence="12 18" id="KW-0133">Cell shape</keyword>
<evidence type="ECO:0000256" key="20">
    <source>
        <dbReference type="PIRSR" id="PIRSR039102-2"/>
    </source>
</evidence>
<evidence type="ECO:0000256" key="2">
    <source>
        <dbReference type="ARBA" id="ARBA00003921"/>
    </source>
</evidence>
<evidence type="ECO:0000259" key="23">
    <source>
        <dbReference type="PROSITE" id="PS50975"/>
    </source>
</evidence>
<dbReference type="PIRSF" id="PIRSF039102">
    <property type="entry name" value="Ddl/VanB"/>
    <property type="match status" value="1"/>
</dbReference>
<evidence type="ECO:0000256" key="15">
    <source>
        <dbReference type="ARBA" id="ARBA00023316"/>
    </source>
</evidence>
<feature type="binding site" evidence="21">
    <location>
        <position position="364"/>
    </location>
    <ligand>
        <name>Mg(2+)</name>
        <dbReference type="ChEBI" id="CHEBI:18420"/>
        <label>1</label>
    </ligand>
</feature>
<dbReference type="STRING" id="1199245.A359_02510"/>
<feature type="active site" evidence="19">
    <location>
        <position position="65"/>
    </location>
</feature>
<dbReference type="EMBL" id="CP003546">
    <property type="protein sequence ID" value="AFP84652.1"/>
    <property type="molecule type" value="Genomic_DNA"/>
</dbReference>
<dbReference type="Gene3D" id="3.30.1490.20">
    <property type="entry name" value="ATP-grasp fold, A domain"/>
    <property type="match status" value="1"/>
</dbReference>
<dbReference type="Proteomes" id="UP000003936">
    <property type="component" value="Chromosome"/>
</dbReference>
<keyword evidence="10 22" id="KW-0067">ATP-binding</keyword>
<evidence type="ECO:0000256" key="8">
    <source>
        <dbReference type="ARBA" id="ARBA00022723"/>
    </source>
</evidence>
<dbReference type="InterPro" id="IPR011761">
    <property type="entry name" value="ATP-grasp"/>
</dbReference>
<dbReference type="Gene3D" id="3.30.470.20">
    <property type="entry name" value="ATP-grasp fold, B domain"/>
    <property type="match status" value="1"/>
</dbReference>
<dbReference type="PATRIC" id="fig|1199245.3.peg.313"/>
<keyword evidence="13 18" id="KW-0573">Peptidoglycan synthesis</keyword>
<feature type="binding site" evidence="20">
    <location>
        <begin position="363"/>
        <end position="364"/>
    </location>
    <ligand>
        <name>ATP</name>
        <dbReference type="ChEBI" id="CHEBI:30616"/>
    </ligand>
</feature>
<comment type="function">
    <text evidence="2 18">Cell wall formation.</text>
</comment>
<feature type="binding site" evidence="21">
    <location>
        <position position="351"/>
    </location>
    <ligand>
        <name>Mg(2+)</name>
        <dbReference type="ChEBI" id="CHEBI:18420"/>
        <label>1</label>
    </ligand>
</feature>
<evidence type="ECO:0000256" key="10">
    <source>
        <dbReference type="ARBA" id="ARBA00022840"/>
    </source>
</evidence>
<dbReference type="SUPFAM" id="SSF56059">
    <property type="entry name" value="Glutathione synthetase ATP-binding domain-like"/>
    <property type="match status" value="1"/>
</dbReference>
<keyword evidence="7 18" id="KW-0436">Ligase</keyword>
<protein>
    <recommendedName>
        <fullName evidence="18">D-alanine--D-alanine ligase</fullName>
        <ecNumber evidence="18">6.3.2.4</ecNumber>
    </recommendedName>
    <alternativeName>
        <fullName evidence="18">D-Ala-D-Ala ligase</fullName>
    </alternativeName>
    <alternativeName>
        <fullName evidence="18">D-alanylalanine synthetase</fullName>
    </alternativeName>
</protein>
<dbReference type="EC" id="6.3.2.4" evidence="18"/>
<reference evidence="24 25" key="1">
    <citation type="journal article" date="2012" name="Mol. Biol. Evol.">
        <title>Genome reduction and co-evolution between the primary and secondary bacterial symbionts of psyllids.</title>
        <authorList>
            <person name="Sloan D.B."/>
            <person name="Moran N.A."/>
        </authorList>
    </citation>
    <scope>NUCLEOTIDE SEQUENCE [LARGE SCALE GENOMIC DNA]</scope>
    <source>
        <strain evidence="24">Ceuc_S</strain>
    </source>
</reference>
<feature type="domain" description="ATP-grasp" evidence="23">
    <location>
        <begin position="194"/>
        <end position="397"/>
    </location>
</feature>
<dbReference type="Gene3D" id="3.40.50.20">
    <property type="match status" value="1"/>
</dbReference>
<dbReference type="HOGENOM" id="CLU_039268_0_0_6"/>
<dbReference type="GO" id="GO:0046872">
    <property type="term" value="F:metal ion binding"/>
    <property type="evidence" value="ECO:0007669"/>
    <property type="project" value="UniProtKB-KW"/>
</dbReference>
<dbReference type="GO" id="GO:0008716">
    <property type="term" value="F:D-alanine-D-alanine ligase activity"/>
    <property type="evidence" value="ECO:0007669"/>
    <property type="project" value="UniProtKB-UniRule"/>
</dbReference>
<evidence type="ECO:0000256" key="19">
    <source>
        <dbReference type="PIRSR" id="PIRSR039102-1"/>
    </source>
</evidence>
<dbReference type="PANTHER" id="PTHR23132">
    <property type="entry name" value="D-ALANINE--D-ALANINE LIGASE"/>
    <property type="match status" value="1"/>
</dbReference>
<gene>
    <name evidence="18" type="primary">ddl</name>
    <name evidence="24" type="ORF">A359_02510</name>
</gene>
<feature type="active site" evidence="19">
    <location>
        <position position="240"/>
    </location>
</feature>
<feature type="binding site" evidence="20">
    <location>
        <position position="190"/>
    </location>
    <ligand>
        <name>ATP</name>
        <dbReference type="ChEBI" id="CHEBI:30616"/>
    </ligand>
</feature>
<keyword evidence="11 21" id="KW-0460">Magnesium</keyword>
<evidence type="ECO:0000313" key="25">
    <source>
        <dbReference type="Proteomes" id="UP000003936"/>
    </source>
</evidence>
<dbReference type="InterPro" id="IPR000291">
    <property type="entry name" value="D-Ala_lig_Van_CS"/>
</dbReference>
<accession>J3TF36</accession>
<feature type="active site" evidence="19">
    <location>
        <position position="375"/>
    </location>
</feature>
<feature type="binding site" evidence="20">
    <location>
        <begin position="240"/>
        <end position="241"/>
    </location>
    <ligand>
        <name>ATP</name>
        <dbReference type="ChEBI" id="CHEBI:30616"/>
    </ligand>
</feature>
<dbReference type="NCBIfam" id="NF002528">
    <property type="entry name" value="PRK01966.1-4"/>
    <property type="match status" value="1"/>
</dbReference>
<dbReference type="Pfam" id="PF01820">
    <property type="entry name" value="Dala_Dala_lig_N"/>
    <property type="match status" value="1"/>
</dbReference>
<name>J3TF36_9ENTR</name>
<dbReference type="InterPro" id="IPR016185">
    <property type="entry name" value="PreATP-grasp_dom_sf"/>
</dbReference>
<sequence length="409" mass="44782">MNAYHIFVSFKYTLTVLGSDKILRMYIPRTGAYAISIPLINETVMQQKERRKLRVAVLFGGQSAEHEVSLRSSINVIRAINRKKYDLTLIGVDKYGRWTLCREKDYLINPENPATICLSPAQSYLGVVPGQQHPQLINAANGQALPFIDVAFSVLHGTYGEDGSVQGLLRVLSIPYVGADVLGSAVCMDKDMTKRVLRDAGVPVTPSVTLFRQGGAIRNFDAIVSQLGLPIFIKPANQGSSVGVSRVNNRTAFDEAIALAFYYDAKILVEQAIIGREIETAVLGNDSPEVSVCGEICSNDAFYTYNIKYFKSDQPGLIIPAPLTASVDAAIRKTARQAYLALSCSIMARVDFFLTDQGEILLNEVNTLPGFTSLSMYPKLWAASGLDYCALVDRLLTLALSRAHEARLG</sequence>
<proteinExistence type="inferred from homology"/>
<dbReference type="GO" id="GO:0005524">
    <property type="term" value="F:ATP binding"/>
    <property type="evidence" value="ECO:0007669"/>
    <property type="project" value="UniProtKB-UniRule"/>
</dbReference>
<evidence type="ECO:0000256" key="6">
    <source>
        <dbReference type="ARBA" id="ARBA00022490"/>
    </source>
</evidence>
<dbReference type="PROSITE" id="PS50975">
    <property type="entry name" value="ATP_GRASP"/>
    <property type="match status" value="1"/>
</dbReference>
<dbReference type="HAMAP" id="MF_00047">
    <property type="entry name" value="Dala_Dala_lig"/>
    <property type="match status" value="1"/>
</dbReference>
<evidence type="ECO:0000256" key="4">
    <source>
        <dbReference type="ARBA" id="ARBA00004752"/>
    </source>
</evidence>
<keyword evidence="25" id="KW-1185">Reference proteome</keyword>
<dbReference type="InterPro" id="IPR011095">
    <property type="entry name" value="Dala_Dala_lig_C"/>
</dbReference>
<evidence type="ECO:0000256" key="17">
    <source>
        <dbReference type="ARBA" id="ARBA00060592"/>
    </source>
</evidence>
<dbReference type="PROSITE" id="PS00843">
    <property type="entry name" value="DALA_DALA_LIGASE_1"/>
    <property type="match status" value="1"/>
</dbReference>
<evidence type="ECO:0000313" key="24">
    <source>
        <dbReference type="EMBL" id="AFP84652.1"/>
    </source>
</evidence>
<comment type="pathway">
    <text evidence="17">Glycan biosynthesis.</text>
</comment>
<dbReference type="InterPro" id="IPR011127">
    <property type="entry name" value="Dala_Dala_lig_N"/>
</dbReference>
<dbReference type="FunFam" id="3.30.1490.20:FF:000007">
    <property type="entry name" value="D-alanine--D-alanine ligase"/>
    <property type="match status" value="1"/>
</dbReference>
<comment type="cofactor">
    <cofactor evidence="21">
        <name>Mg(2+)</name>
        <dbReference type="ChEBI" id="CHEBI:18420"/>
    </cofactor>
    <cofactor evidence="21">
        <name>Mn(2+)</name>
        <dbReference type="ChEBI" id="CHEBI:29035"/>
    </cofactor>
    <text evidence="21">Binds 2 magnesium or manganese ions per subunit.</text>
</comment>
<evidence type="ECO:0000256" key="5">
    <source>
        <dbReference type="ARBA" id="ARBA00010871"/>
    </source>
</evidence>
<evidence type="ECO:0000256" key="7">
    <source>
        <dbReference type="ARBA" id="ARBA00022598"/>
    </source>
</evidence>
<comment type="similarity">
    <text evidence="5 18">Belongs to the D-alanine--D-alanine ligase family.</text>
</comment>
<keyword evidence="6 18" id="KW-0963">Cytoplasm</keyword>
<evidence type="ECO:0000256" key="9">
    <source>
        <dbReference type="ARBA" id="ARBA00022741"/>
    </source>
</evidence>
<dbReference type="FunFam" id="3.30.470.20:FF:000008">
    <property type="entry name" value="D-alanine--D-alanine ligase"/>
    <property type="match status" value="1"/>
</dbReference>
<comment type="pathway">
    <text evidence="4 18">Cell wall biogenesis; peptidoglycan biosynthesis.</text>
</comment>
<evidence type="ECO:0000256" key="12">
    <source>
        <dbReference type="ARBA" id="ARBA00022960"/>
    </source>
</evidence>
<keyword evidence="14 21" id="KW-0464">Manganese</keyword>
<dbReference type="NCBIfam" id="NF002378">
    <property type="entry name" value="PRK01372.1"/>
    <property type="match status" value="1"/>
</dbReference>
<evidence type="ECO:0000256" key="3">
    <source>
        <dbReference type="ARBA" id="ARBA00004496"/>
    </source>
</evidence>
<evidence type="ECO:0000256" key="1">
    <source>
        <dbReference type="ARBA" id="ARBA00001936"/>
    </source>
</evidence>
<evidence type="ECO:0000256" key="14">
    <source>
        <dbReference type="ARBA" id="ARBA00023211"/>
    </source>
</evidence>
<dbReference type="AlphaFoldDB" id="J3TF36"/>
<comment type="subcellular location">
    <subcellularLocation>
        <location evidence="3 18">Cytoplasm</location>
    </subcellularLocation>
</comment>
<dbReference type="Pfam" id="PF07478">
    <property type="entry name" value="Dala_Dala_lig_C"/>
    <property type="match status" value="1"/>
</dbReference>